<gene>
    <name evidence="2" type="ORF">B0J12DRAFT_403789</name>
</gene>
<proteinExistence type="predicted"/>
<organism evidence="2 3">
    <name type="scientific">Macrophomina phaseolina</name>
    <dbReference type="NCBI Taxonomy" id="35725"/>
    <lineage>
        <taxon>Eukaryota</taxon>
        <taxon>Fungi</taxon>
        <taxon>Dikarya</taxon>
        <taxon>Ascomycota</taxon>
        <taxon>Pezizomycotina</taxon>
        <taxon>Dothideomycetes</taxon>
        <taxon>Dothideomycetes incertae sedis</taxon>
        <taxon>Botryosphaeriales</taxon>
        <taxon>Botryosphaeriaceae</taxon>
        <taxon>Macrophomina</taxon>
    </lineage>
</organism>
<protein>
    <submittedName>
        <fullName evidence="2">Uncharacterized protein</fullName>
    </submittedName>
</protein>
<feature type="region of interest" description="Disordered" evidence="1">
    <location>
        <begin position="150"/>
        <end position="171"/>
    </location>
</feature>
<sequence>MLVVLPAHQSTDILSEAKVHYGCLLARHQVSSLCQRLLLPFRSLWLLKSRTPRPITLSPAPCLPIAEITAPSFSFPRGFCKPSCGIFGILYVGAGPAVFSFLHSTSGVLERAEKVEVESPLSAVSDHPERQKMGLDTRVYQGDPVLPCESAPDPGLRTSHHPTLGTRTAGAWSGVEPIQGVARSISTSGQ</sequence>
<comment type="caution">
    <text evidence="2">The sequence shown here is derived from an EMBL/GenBank/DDBJ whole genome shotgun (WGS) entry which is preliminary data.</text>
</comment>
<name>A0ABQ8GLM9_9PEZI</name>
<reference evidence="2 3" key="1">
    <citation type="journal article" date="2021" name="Nat. Commun.">
        <title>Genetic determinants of endophytism in the Arabidopsis root mycobiome.</title>
        <authorList>
            <person name="Mesny F."/>
            <person name="Miyauchi S."/>
            <person name="Thiergart T."/>
            <person name="Pickel B."/>
            <person name="Atanasova L."/>
            <person name="Karlsson M."/>
            <person name="Huettel B."/>
            <person name="Barry K.W."/>
            <person name="Haridas S."/>
            <person name="Chen C."/>
            <person name="Bauer D."/>
            <person name="Andreopoulos W."/>
            <person name="Pangilinan J."/>
            <person name="LaButti K."/>
            <person name="Riley R."/>
            <person name="Lipzen A."/>
            <person name="Clum A."/>
            <person name="Drula E."/>
            <person name="Henrissat B."/>
            <person name="Kohler A."/>
            <person name="Grigoriev I.V."/>
            <person name="Martin F.M."/>
            <person name="Hacquard S."/>
        </authorList>
    </citation>
    <scope>NUCLEOTIDE SEQUENCE [LARGE SCALE GENOMIC DNA]</scope>
    <source>
        <strain evidence="2 3">MPI-SDFR-AT-0080</strain>
    </source>
</reference>
<dbReference type="EMBL" id="JAGTJR010000007">
    <property type="protein sequence ID" value="KAH7057108.1"/>
    <property type="molecule type" value="Genomic_DNA"/>
</dbReference>
<dbReference type="Proteomes" id="UP000774617">
    <property type="component" value="Unassembled WGS sequence"/>
</dbReference>
<evidence type="ECO:0000313" key="2">
    <source>
        <dbReference type="EMBL" id="KAH7057108.1"/>
    </source>
</evidence>
<keyword evidence="3" id="KW-1185">Reference proteome</keyword>
<accession>A0ABQ8GLM9</accession>
<evidence type="ECO:0000313" key="3">
    <source>
        <dbReference type="Proteomes" id="UP000774617"/>
    </source>
</evidence>
<evidence type="ECO:0000256" key="1">
    <source>
        <dbReference type="SAM" id="MobiDB-lite"/>
    </source>
</evidence>